<evidence type="ECO:0008006" key="11">
    <source>
        <dbReference type="Google" id="ProtNLM"/>
    </source>
</evidence>
<keyword evidence="5 7" id="KW-0175">Coiled coil</keyword>
<protein>
    <recommendedName>
        <fullName evidence="11">Golgin-84</fullName>
    </recommendedName>
</protein>
<evidence type="ECO:0000256" key="8">
    <source>
        <dbReference type="SAM" id="MobiDB-lite"/>
    </source>
</evidence>
<proteinExistence type="predicted"/>
<dbReference type="GO" id="GO:0000301">
    <property type="term" value="P:retrograde transport, vesicle recycling within Golgi"/>
    <property type="evidence" value="ECO:0007669"/>
    <property type="project" value="TreeGrafter"/>
</dbReference>
<feature type="compositionally biased region" description="Basic and acidic residues" evidence="8">
    <location>
        <begin position="548"/>
        <end position="560"/>
    </location>
</feature>
<evidence type="ECO:0000256" key="3">
    <source>
        <dbReference type="ARBA" id="ARBA00022989"/>
    </source>
</evidence>
<feature type="region of interest" description="Disordered" evidence="8">
    <location>
        <begin position="70"/>
        <end position="216"/>
    </location>
</feature>
<feature type="region of interest" description="Disordered" evidence="8">
    <location>
        <begin position="230"/>
        <end position="273"/>
    </location>
</feature>
<keyword evidence="6 9" id="KW-0472">Membrane</keyword>
<evidence type="ECO:0000256" key="5">
    <source>
        <dbReference type="ARBA" id="ARBA00023054"/>
    </source>
</evidence>
<dbReference type="GO" id="GO:0000139">
    <property type="term" value="C:Golgi membrane"/>
    <property type="evidence" value="ECO:0007669"/>
    <property type="project" value="UniProtKB-SubCell"/>
</dbReference>
<dbReference type="Gene3D" id="1.10.287.1490">
    <property type="match status" value="1"/>
</dbReference>
<evidence type="ECO:0000256" key="7">
    <source>
        <dbReference type="SAM" id="Coils"/>
    </source>
</evidence>
<feature type="compositionally biased region" description="Acidic residues" evidence="8">
    <location>
        <begin position="134"/>
        <end position="148"/>
    </location>
</feature>
<dbReference type="EMBL" id="HBGZ01008113">
    <property type="protein sequence ID" value="CAD9587634.1"/>
    <property type="molecule type" value="Transcribed_RNA"/>
</dbReference>
<evidence type="ECO:0000256" key="6">
    <source>
        <dbReference type="ARBA" id="ARBA00023136"/>
    </source>
</evidence>
<accession>A0A7S2KV13</accession>
<evidence type="ECO:0000256" key="2">
    <source>
        <dbReference type="ARBA" id="ARBA00022692"/>
    </source>
</evidence>
<name>A0A7S2KV13_9STRA</name>
<feature type="region of interest" description="Disordered" evidence="8">
    <location>
        <begin position="621"/>
        <end position="656"/>
    </location>
</feature>
<comment type="subcellular location">
    <subcellularLocation>
        <location evidence="1">Golgi apparatus membrane</location>
        <topology evidence="1">Single-pass membrane protein</topology>
    </subcellularLocation>
</comment>
<reference evidence="10" key="1">
    <citation type="submission" date="2021-01" db="EMBL/GenBank/DDBJ databases">
        <authorList>
            <person name="Corre E."/>
            <person name="Pelletier E."/>
            <person name="Niang G."/>
            <person name="Scheremetjew M."/>
            <person name="Finn R."/>
            <person name="Kale V."/>
            <person name="Holt S."/>
            <person name="Cochrane G."/>
            <person name="Meng A."/>
            <person name="Brown T."/>
            <person name="Cohen L."/>
        </authorList>
    </citation>
    <scope>NUCLEOTIDE SEQUENCE</scope>
    <source>
        <strain evidence="10">SM1012Den-03</strain>
    </source>
</reference>
<feature type="compositionally biased region" description="Polar residues" evidence="8">
    <location>
        <begin position="87"/>
        <end position="97"/>
    </location>
</feature>
<keyword evidence="3 9" id="KW-1133">Transmembrane helix</keyword>
<evidence type="ECO:0000313" key="10">
    <source>
        <dbReference type="EMBL" id="CAD9587634.1"/>
    </source>
</evidence>
<dbReference type="GO" id="GO:0007030">
    <property type="term" value="P:Golgi organization"/>
    <property type="evidence" value="ECO:0007669"/>
    <property type="project" value="InterPro"/>
</dbReference>
<organism evidence="10">
    <name type="scientific">Skeletonema marinoi</name>
    <dbReference type="NCBI Taxonomy" id="267567"/>
    <lineage>
        <taxon>Eukaryota</taxon>
        <taxon>Sar</taxon>
        <taxon>Stramenopiles</taxon>
        <taxon>Ochrophyta</taxon>
        <taxon>Bacillariophyta</taxon>
        <taxon>Coscinodiscophyceae</taxon>
        <taxon>Thalassiosirophycidae</taxon>
        <taxon>Thalassiosirales</taxon>
        <taxon>Skeletonemataceae</taxon>
        <taxon>Skeletonema</taxon>
        <taxon>Skeletonema marinoi-dohrnii complex</taxon>
    </lineage>
</organism>
<feature type="coiled-coil region" evidence="7">
    <location>
        <begin position="577"/>
        <end position="611"/>
    </location>
</feature>
<evidence type="ECO:0000256" key="1">
    <source>
        <dbReference type="ARBA" id="ARBA00004194"/>
    </source>
</evidence>
<feature type="compositionally biased region" description="Basic and acidic residues" evidence="8">
    <location>
        <begin position="235"/>
        <end position="273"/>
    </location>
</feature>
<dbReference type="AlphaFoldDB" id="A0A7S2KV13"/>
<dbReference type="PANTHER" id="PTHR13815:SF7">
    <property type="entry name" value="GOLGIN SUBFAMILY A MEMBER 5"/>
    <property type="match status" value="1"/>
</dbReference>
<dbReference type="InterPro" id="IPR019177">
    <property type="entry name" value="Golgin_subfamily_A_member_5"/>
</dbReference>
<feature type="compositionally biased region" description="Basic residues" evidence="8">
    <location>
        <begin position="639"/>
        <end position="652"/>
    </location>
</feature>
<keyword evidence="2 9" id="KW-0812">Transmembrane</keyword>
<feature type="region of interest" description="Disordered" evidence="8">
    <location>
        <begin position="516"/>
        <end position="560"/>
    </location>
</feature>
<sequence length="760" mass="83999">MSRWLKNVNALLENLDNQVEETVEEHRFNRALDGEVDADGNEGIVGDASEEAQGVEDILAKRGLLSEEDDEIVDDNVNAGSDIDDTPATSGDNVEYTNSHDDNLQGEGEHSDTSPAAVKNNEEEPKSDVKEENNVDDEGGSQSDDADVADPSSGGVEESETPPEVPPKSNASKITKKSGTENAKQQPPPAPSSSNTAVGAVAPNSNNNSTINAASMKELRKLRRHVLQLNADLESSEREIEAQRQELDRAASRMERDRSRHKQEKESHDASHKAEIAALTAAHERALQQLKDSNETAMQDMEARVARAEQQRAKEGGERDAELADALERERGAIATASRLQEEKSTIDERIATLSTEISRLETRLEHATSQMELASERERNAEEQLDKALTLHAKQLGVRQKRESELEQTVADLGAALVVAKNKVEAGMKAGMNNITEGIISSEDEDLKARLQDSEDEIETLRAQLSLERQRCSTLHSELQDLSKEQADELSGAHARQRQYERKISDLTTTVAKLESSRRSMRSNVNDSLEDIDLSDERCTSSTDLQHPGDEKKETDHLKKQIASLSEKVFEQQSKIDRSRAEISTMKNRLQAAVRRADTAEKAVEDANQRLIMMDAPSTEGSALAGTVSSTDEEMGTKLRRRRDPTRRRFQRSSQVESIRSALGLHHGRLPAGGSQEGMAQLLDTVDTISIDLGGHFRHSPISRLAFIGYLAILHMWAFFLIVYHAHAQGTMGGDHYGPESLLSYRHMEQIPRAHPTNP</sequence>
<feature type="compositionally biased region" description="Basic and acidic residues" evidence="8">
    <location>
        <begin position="98"/>
        <end position="112"/>
    </location>
</feature>
<evidence type="ECO:0000256" key="4">
    <source>
        <dbReference type="ARBA" id="ARBA00023034"/>
    </source>
</evidence>
<feature type="compositionally biased region" description="Low complexity" evidence="8">
    <location>
        <begin position="202"/>
        <end position="215"/>
    </location>
</feature>
<dbReference type="GO" id="GO:0031985">
    <property type="term" value="C:Golgi cisterna"/>
    <property type="evidence" value="ECO:0007669"/>
    <property type="project" value="TreeGrafter"/>
</dbReference>
<dbReference type="PANTHER" id="PTHR13815">
    <property type="entry name" value="GOLGIN-84"/>
    <property type="match status" value="1"/>
</dbReference>
<evidence type="ECO:0000256" key="9">
    <source>
        <dbReference type="SAM" id="Phobius"/>
    </source>
</evidence>
<keyword evidence="4" id="KW-0333">Golgi apparatus</keyword>
<feature type="transmembrane region" description="Helical" evidence="9">
    <location>
        <begin position="706"/>
        <end position="725"/>
    </location>
</feature>
<feature type="coiled-coil region" evidence="7">
    <location>
        <begin position="445"/>
        <end position="472"/>
    </location>
</feature>
<gene>
    <name evidence="10" type="ORF">SMAR0320_LOCUS5761</name>
</gene>
<feature type="compositionally biased region" description="Basic and acidic residues" evidence="8">
    <location>
        <begin position="120"/>
        <end position="133"/>
    </location>
</feature>